<dbReference type="Proteomes" id="UP001215712">
    <property type="component" value="Unassembled WGS sequence"/>
</dbReference>
<dbReference type="FunFam" id="3.30.300.30:FF:000015">
    <property type="entry name" value="Nonribosomal peptide synthase SidD"/>
    <property type="match status" value="1"/>
</dbReference>
<evidence type="ECO:0000313" key="7">
    <source>
        <dbReference type="Proteomes" id="UP001215712"/>
    </source>
</evidence>
<keyword evidence="1" id="KW-0596">Phosphopantetheine</keyword>
<dbReference type="Gene3D" id="1.10.1200.10">
    <property type="entry name" value="ACP-like"/>
    <property type="match status" value="1"/>
</dbReference>
<dbReference type="Gene3D" id="3.30.559.30">
    <property type="entry name" value="Nonribosomal peptide synthetase, condensation domain"/>
    <property type="match status" value="1"/>
</dbReference>
<dbReference type="SUPFAM" id="SSF56801">
    <property type="entry name" value="Acetyl-CoA synthetase-like"/>
    <property type="match status" value="1"/>
</dbReference>
<dbReference type="GO" id="GO:0031177">
    <property type="term" value="F:phosphopantetheine binding"/>
    <property type="evidence" value="ECO:0007669"/>
    <property type="project" value="TreeGrafter"/>
</dbReference>
<reference evidence="6" key="2">
    <citation type="submission" date="2023-01" db="EMBL/GenBank/DDBJ databases">
        <authorList>
            <person name="Petersen C."/>
        </authorList>
    </citation>
    <scope>NUCLEOTIDE SEQUENCE</scope>
    <source>
        <strain evidence="6">IBT 17514</strain>
    </source>
</reference>
<evidence type="ECO:0000256" key="4">
    <source>
        <dbReference type="ARBA" id="ARBA00029454"/>
    </source>
</evidence>
<proteinExistence type="inferred from homology"/>
<dbReference type="InterPro" id="IPR045851">
    <property type="entry name" value="AMP-bd_C_sf"/>
</dbReference>
<reference evidence="6" key="1">
    <citation type="journal article" date="2023" name="IMA Fungus">
        <title>Comparative genomic study of the Penicillium genus elucidates a diverse pangenome and 15 lateral gene transfer events.</title>
        <authorList>
            <person name="Petersen C."/>
            <person name="Sorensen T."/>
            <person name="Nielsen M.R."/>
            <person name="Sondergaard T.E."/>
            <person name="Sorensen J.L."/>
            <person name="Fitzpatrick D.A."/>
            <person name="Frisvad J.C."/>
            <person name="Nielsen K.L."/>
        </authorList>
    </citation>
    <scope>NUCLEOTIDE SEQUENCE</scope>
    <source>
        <strain evidence="6">IBT 17514</strain>
    </source>
</reference>
<sequence length="1450" mass="160541">MCGMMHSKFSEIDDSEHRATLLKLAADQCQINTNDVEDIYQCTPAQEGLFALSVKNPSSYVARYVYELPCNLDLERFRDALDATLEAHTILRTRLIQANDGTFQVVVRQLVEVDQSYNNVQAYLAADTQRPMPPGVPLLRVALLAGQLQSRPTLVLTLHHALYDDWSLNVVLKDIEKAYDGNPLPKRLFADFTAHAFEAQSKSSAEYWRSQLEGSVVSRFPRLPSDSYTPAAKASLIQTVPFSHSMTENEQSAAIELAWAMLLSKYTNLQDVTFGVTLTGRTEHLPGIKDMSGPTIATIPFRVQLPLERSVESTLKSLRSTAEDMLSFEQLGLYHIGRLSAEASAACQFQTLVVIQSPPQYQYDHLVETTHDHNLLNHATFGTYPVTLVCDLAKDSVRVQAVYDDSLVPPTQMQRILSQLSTILQQVSECATGSSLALRDIQTISEDDMQQLEHWNGQLPPKIDCCLHELILAHCKNQPEQLAVCAWDGSFTYREIDDLSQRLASHLFHSQGMRPETFVPVYFEKSKWTTIAILAIMRAGAAFVLLDPATPLARTKNICERVGARCVLSSVSLASAAAPLADNIIPVGPEENIYTNKTLVNHTDPMHDNIDPSVFYSSNALYAVFTSGSTGTPKGVVIENGSFATSTKAYVERCDIRNDIRMLQFASYAFDVSISDTLVTLVAGGCICVPSEEERKSDIASVVRKYDVNWADFTPSLLRHLSPDQMPSLQTIVLGGEPLSQVEIDTWCSHVRLLNIYGPAECCVLSTIQTNVTRTTDPRDIGFAAGGACWVVDHEDPNQLMPIGAIGEMMLEGAIVGRGYLQDEEKTAASFISDPSWIKRFRPSGTSSRFYRTGDLVQYTNQGSLRFVGRRDVQVKLRGQRVELEEVEYHTRNSFPNAEEVVADVLSFDGRPKELVAFVALKERIGDGSLTAPFLPATTSFHDSVTRANENLFNLVPSFMIPSLYIPVTHIMKTMSDKTDRRRLRESAMTLAKDHVESYCLPPSNFTKRPPQSEAAIKMQKNWADVLQIPLDRIGLDDGFFNLGGDSITAMKVAGKAKSQGLTFSMTDLFQRTSSLESVVALAAGTPTAATWDWMRESTIEPDVVSYTRKNTICLTGSTGFLGQELLRLANDNPDIQAIYCLAVRAQGAGIARKSPLLMSDKITYHTGDLSLPNLGMTAESLSSVIQECTVIIHCAADISFVKTYELLKATNVGATKVLARLALEHSVPFHFISSAAMSHWAELDKFGEISMRNYPPPPDGSEGYLTSKWVSEAYLENCNKIHGLPVTIHRLSSVIGPGAPEFDITNNFLKYACRLRAVPDLRGCKGYVDLVSIQTAATNILADALSRPSATETAPVKIVNESGEIQVKASDLKEYLETERGEYQSFRELELHEWVASAQEQGMPDLVAKFLLSMPPTEIDIAMPFLETSHVYDRMGSMCKQSRPLMFLF</sequence>
<dbReference type="Gene3D" id="3.40.50.720">
    <property type="entry name" value="NAD(P)-binding Rossmann-like Domain"/>
    <property type="match status" value="1"/>
</dbReference>
<dbReference type="EMBL" id="JAQJAN010000012">
    <property type="protein sequence ID" value="KAJ5716402.1"/>
    <property type="molecule type" value="Genomic_DNA"/>
</dbReference>
<dbReference type="Pfam" id="PF00550">
    <property type="entry name" value="PP-binding"/>
    <property type="match status" value="1"/>
</dbReference>
<evidence type="ECO:0000256" key="1">
    <source>
        <dbReference type="ARBA" id="ARBA00022450"/>
    </source>
</evidence>
<protein>
    <recommendedName>
        <fullName evidence="5">Carrier domain-containing protein</fullName>
    </recommendedName>
</protein>
<dbReference type="CDD" id="cd19545">
    <property type="entry name" value="FUM14_C_NRPS-like"/>
    <property type="match status" value="1"/>
</dbReference>
<dbReference type="SUPFAM" id="SSF47336">
    <property type="entry name" value="ACP-like"/>
    <property type="match status" value="1"/>
</dbReference>
<dbReference type="InterPro" id="IPR001242">
    <property type="entry name" value="Condensation_dom"/>
</dbReference>
<name>A0AAD6HHE5_9EURO</name>
<dbReference type="PANTHER" id="PTHR45527">
    <property type="entry name" value="NONRIBOSOMAL PEPTIDE SYNTHETASE"/>
    <property type="match status" value="1"/>
</dbReference>
<dbReference type="InterPro" id="IPR009081">
    <property type="entry name" value="PP-bd_ACP"/>
</dbReference>
<dbReference type="PROSITE" id="PS50075">
    <property type="entry name" value="CARRIER"/>
    <property type="match status" value="1"/>
</dbReference>
<dbReference type="GO" id="GO:0043041">
    <property type="term" value="P:amino acid activation for nonribosomal peptide biosynthetic process"/>
    <property type="evidence" value="ECO:0007669"/>
    <property type="project" value="TreeGrafter"/>
</dbReference>
<evidence type="ECO:0000256" key="2">
    <source>
        <dbReference type="ARBA" id="ARBA00022553"/>
    </source>
</evidence>
<dbReference type="PANTHER" id="PTHR45527:SF3">
    <property type="entry name" value="SIDEROPHORE SYNTHETASE (EUROFUNG)"/>
    <property type="match status" value="1"/>
</dbReference>
<dbReference type="SUPFAM" id="SSF52777">
    <property type="entry name" value="CoA-dependent acyltransferases"/>
    <property type="match status" value="2"/>
</dbReference>
<dbReference type="NCBIfam" id="TIGR01733">
    <property type="entry name" value="AA-adenyl-dom"/>
    <property type="match status" value="1"/>
</dbReference>
<dbReference type="Pfam" id="PF00668">
    <property type="entry name" value="Condensation"/>
    <property type="match status" value="1"/>
</dbReference>
<evidence type="ECO:0000313" key="6">
    <source>
        <dbReference type="EMBL" id="KAJ5716402.1"/>
    </source>
</evidence>
<dbReference type="InterPro" id="IPR010071">
    <property type="entry name" value="AA_adenyl_dom"/>
</dbReference>
<dbReference type="SUPFAM" id="SSF51735">
    <property type="entry name" value="NAD(P)-binding Rossmann-fold domains"/>
    <property type="match status" value="1"/>
</dbReference>
<dbReference type="InterPro" id="IPR000873">
    <property type="entry name" value="AMP-dep_synth/lig_dom"/>
</dbReference>
<feature type="domain" description="Carrier" evidence="5">
    <location>
        <begin position="1010"/>
        <end position="1087"/>
    </location>
</feature>
<dbReference type="GO" id="GO:0044550">
    <property type="term" value="P:secondary metabolite biosynthetic process"/>
    <property type="evidence" value="ECO:0007669"/>
    <property type="project" value="TreeGrafter"/>
</dbReference>
<dbReference type="CDD" id="cd05918">
    <property type="entry name" value="A_NRPS_SidN3_like"/>
    <property type="match status" value="1"/>
</dbReference>
<keyword evidence="7" id="KW-1185">Reference proteome</keyword>
<comment type="caution">
    <text evidence="6">The sequence shown here is derived from an EMBL/GenBank/DDBJ whole genome shotgun (WGS) entry which is preliminary data.</text>
</comment>
<accession>A0AAD6HHE5</accession>
<gene>
    <name evidence="6" type="ORF">N7493_008313</name>
</gene>
<dbReference type="InterPro" id="IPR042099">
    <property type="entry name" value="ANL_N_sf"/>
</dbReference>
<keyword evidence="3" id="KW-0436">Ligase</keyword>
<dbReference type="Gene3D" id="3.30.300.30">
    <property type="match status" value="1"/>
</dbReference>
<dbReference type="Gene3D" id="3.30.559.10">
    <property type="entry name" value="Chloramphenicol acetyltransferase-like domain"/>
    <property type="match status" value="1"/>
</dbReference>
<dbReference type="InterPro" id="IPR023213">
    <property type="entry name" value="CAT-like_dom_sf"/>
</dbReference>
<dbReference type="GO" id="GO:0016874">
    <property type="term" value="F:ligase activity"/>
    <property type="evidence" value="ECO:0007669"/>
    <property type="project" value="UniProtKB-KW"/>
</dbReference>
<evidence type="ECO:0000259" key="5">
    <source>
        <dbReference type="PROSITE" id="PS50075"/>
    </source>
</evidence>
<keyword evidence="2" id="KW-0597">Phosphoprotein</keyword>
<dbReference type="FunFam" id="3.40.50.12780:FF:000014">
    <property type="entry name" value="Nonribosomal peptide synthetase 1"/>
    <property type="match status" value="1"/>
</dbReference>
<dbReference type="InterPro" id="IPR036736">
    <property type="entry name" value="ACP-like_sf"/>
</dbReference>
<organism evidence="6 7">
    <name type="scientific">Penicillium malachiteum</name>
    <dbReference type="NCBI Taxonomy" id="1324776"/>
    <lineage>
        <taxon>Eukaryota</taxon>
        <taxon>Fungi</taxon>
        <taxon>Dikarya</taxon>
        <taxon>Ascomycota</taxon>
        <taxon>Pezizomycotina</taxon>
        <taxon>Eurotiomycetes</taxon>
        <taxon>Eurotiomycetidae</taxon>
        <taxon>Eurotiales</taxon>
        <taxon>Aspergillaceae</taxon>
        <taxon>Penicillium</taxon>
    </lineage>
</organism>
<dbReference type="Pfam" id="PF00501">
    <property type="entry name" value="AMP-binding"/>
    <property type="match status" value="1"/>
</dbReference>
<comment type="similarity">
    <text evidence="4">Belongs to the NRP synthetase family.</text>
</comment>
<dbReference type="InterPro" id="IPR036291">
    <property type="entry name" value="NAD(P)-bd_dom_sf"/>
</dbReference>
<dbReference type="GO" id="GO:0005737">
    <property type="term" value="C:cytoplasm"/>
    <property type="evidence" value="ECO:0007669"/>
    <property type="project" value="TreeGrafter"/>
</dbReference>
<dbReference type="Gene3D" id="3.40.50.12780">
    <property type="entry name" value="N-terminal domain of ligase-like"/>
    <property type="match status" value="1"/>
</dbReference>
<dbReference type="InterPro" id="IPR013120">
    <property type="entry name" value="FAR_NAD-bd"/>
</dbReference>
<evidence type="ECO:0000256" key="3">
    <source>
        <dbReference type="ARBA" id="ARBA00022598"/>
    </source>
</evidence>
<dbReference type="Pfam" id="PF07993">
    <property type="entry name" value="NAD_binding_4"/>
    <property type="match status" value="1"/>
</dbReference>